<dbReference type="Proteomes" id="UP001642540">
    <property type="component" value="Unassembled WGS sequence"/>
</dbReference>
<accession>A0ABP1RVU8</accession>
<organism evidence="2 3">
    <name type="scientific">Orchesella dallaii</name>
    <dbReference type="NCBI Taxonomy" id="48710"/>
    <lineage>
        <taxon>Eukaryota</taxon>
        <taxon>Metazoa</taxon>
        <taxon>Ecdysozoa</taxon>
        <taxon>Arthropoda</taxon>
        <taxon>Hexapoda</taxon>
        <taxon>Collembola</taxon>
        <taxon>Entomobryomorpha</taxon>
        <taxon>Entomobryoidea</taxon>
        <taxon>Orchesellidae</taxon>
        <taxon>Orchesellinae</taxon>
        <taxon>Orchesella</taxon>
    </lineage>
</organism>
<protein>
    <submittedName>
        <fullName evidence="2">Uncharacterized protein</fullName>
    </submittedName>
</protein>
<dbReference type="EMBL" id="CAXLJM020000112">
    <property type="protein sequence ID" value="CAL8136922.1"/>
    <property type="molecule type" value="Genomic_DNA"/>
</dbReference>
<comment type="caution">
    <text evidence="2">The sequence shown here is derived from an EMBL/GenBank/DDBJ whole genome shotgun (WGS) entry which is preliminary data.</text>
</comment>
<evidence type="ECO:0000313" key="3">
    <source>
        <dbReference type="Proteomes" id="UP001642540"/>
    </source>
</evidence>
<keyword evidence="1" id="KW-0812">Transmembrane</keyword>
<proteinExistence type="predicted"/>
<keyword evidence="3" id="KW-1185">Reference proteome</keyword>
<sequence length="209" mass="22811">MLEVLPIYFPNFWKLKYAYGYYTSEAAFGKRLQAGPVSCATRIVTEVNSTELSTSMPDLNVMSSREKEVTGNGIVTIAPVGFQEFNAPSTPKVTGVLNSAGEANTLTDNDNADRNGIHDQSDVIKEAGSNATYIFSVVLLIFLGVLASVVTSYFYVNATVAGQQCPTAVAVQHSVEMIVKLYFVFNSIYKPVVNGRRCLQKHSKDFGEV</sequence>
<reference evidence="2 3" key="1">
    <citation type="submission" date="2024-08" db="EMBL/GenBank/DDBJ databases">
        <authorList>
            <person name="Cucini C."/>
            <person name="Frati F."/>
        </authorList>
    </citation>
    <scope>NUCLEOTIDE SEQUENCE [LARGE SCALE GENOMIC DNA]</scope>
</reference>
<evidence type="ECO:0000256" key="1">
    <source>
        <dbReference type="SAM" id="Phobius"/>
    </source>
</evidence>
<evidence type="ECO:0000313" key="2">
    <source>
        <dbReference type="EMBL" id="CAL8136922.1"/>
    </source>
</evidence>
<keyword evidence="1" id="KW-0472">Membrane</keyword>
<name>A0ABP1RVU8_9HEXA</name>
<keyword evidence="1" id="KW-1133">Transmembrane helix</keyword>
<gene>
    <name evidence="2" type="ORF">ODALV1_LOCUS26681</name>
</gene>
<feature type="transmembrane region" description="Helical" evidence="1">
    <location>
        <begin position="133"/>
        <end position="156"/>
    </location>
</feature>